<feature type="compositionally biased region" description="Low complexity" evidence="1">
    <location>
        <begin position="373"/>
        <end position="387"/>
    </location>
</feature>
<evidence type="ECO:0000313" key="2">
    <source>
        <dbReference type="EMBL" id="CAK0894155.1"/>
    </source>
</evidence>
<feature type="compositionally biased region" description="Low complexity" evidence="1">
    <location>
        <begin position="559"/>
        <end position="592"/>
    </location>
</feature>
<evidence type="ECO:0000256" key="1">
    <source>
        <dbReference type="SAM" id="MobiDB-lite"/>
    </source>
</evidence>
<feature type="compositionally biased region" description="Basic residues" evidence="1">
    <location>
        <begin position="209"/>
        <end position="222"/>
    </location>
</feature>
<feature type="compositionally biased region" description="Basic residues" evidence="1">
    <location>
        <begin position="440"/>
        <end position="454"/>
    </location>
</feature>
<dbReference type="Proteomes" id="UP001189429">
    <property type="component" value="Unassembled WGS sequence"/>
</dbReference>
<evidence type="ECO:0008006" key="4">
    <source>
        <dbReference type="Google" id="ProtNLM"/>
    </source>
</evidence>
<feature type="non-terminal residue" evidence="2">
    <location>
        <position position="835"/>
    </location>
</feature>
<protein>
    <recommendedName>
        <fullName evidence="4">Subtilisin</fullName>
    </recommendedName>
</protein>
<feature type="region of interest" description="Disordered" evidence="1">
    <location>
        <begin position="201"/>
        <end position="260"/>
    </location>
</feature>
<keyword evidence="3" id="KW-1185">Reference proteome</keyword>
<feature type="compositionally biased region" description="Basic residues" evidence="1">
    <location>
        <begin position="819"/>
        <end position="835"/>
    </location>
</feature>
<feature type="region of interest" description="Disordered" evidence="1">
    <location>
        <begin position="361"/>
        <end position="387"/>
    </location>
</feature>
<proteinExistence type="predicted"/>
<accession>A0ABN9X8P5</accession>
<gene>
    <name evidence="2" type="ORF">PCOR1329_LOCUS73272</name>
</gene>
<feature type="region of interest" description="Disordered" evidence="1">
    <location>
        <begin position="738"/>
        <end position="835"/>
    </location>
</feature>
<feature type="compositionally biased region" description="Gly residues" evidence="1">
    <location>
        <begin position="410"/>
        <end position="426"/>
    </location>
</feature>
<sequence length="835" mass="87060">MAQTPYFFMPRCGHKARNQDDVPCMVSVAGSRWLAGVTLAYCLGGAGAFIEESADCDVSASLEDPTDDLVLESFLFQRGVRGHSSASARRHGGADGQLPQWSRGAPAARAQLLGPPPRRARGTAVSEAYSDYPGESVVDWISRRVGIEAYETVTAGTEIAGHREWRAEEQREARPGLVAVPAGRGAPVLLLGRGLLLRHHLEPGVPGRRQPRRTAVQRRRDRRGLPEPVREGRRRSGAGAPAGGGRCRRAEPAVPGPVQPDEAGLLLDVGVGLPLVRRDVGRGLPRIVDNPSGPEYNGMTVQQSCPRQCAEKAAAKDCIGSANGATDAGDYDCKLGYTLHGGGLRLLRRQRLYGRRDVLRVRRGRPPGPRPPGCDAAGPARGARGGAALRPPALAAGAAGACRAPAGAARGPGGPLGGLRGAPGQGRGRRPEAPGLLHGRLCHRRHGHRGRRRGQRDSHDLPCRQEIEPLYLQVKAGLHGAYPVGSIVTEKVPAQTYWCHDQLQFDCGVWAASFPCTYSYSVVCPGRDSPYGSALNGVALSTMCPSECGLPKATASSTATTSAATTPAAPPTTTAAEATTAAPTTTAETTAAGAQLGPPQTSPERAVWATPLPAVAPEADATADVPDAAVPEQEAGSSRAASVPAQWAWISNFRMAHGTPLPSAGDAGHAVYLGTAGSHAEAEGLAQASSQGPFVAVNWRRPGAAEDSSADGAVYGLTTQDGWQGEGDQVHDTALRVDPAPSRGAQLLSTGSRGSRADKKAPNLSTVLELSGGQEEPAQPAGQAEGDAARARGAVLDFDSADQDCTRQGPGPGGTPPPRPRRPAMRRRPSATRRS</sequence>
<organism evidence="2 3">
    <name type="scientific">Prorocentrum cordatum</name>
    <dbReference type="NCBI Taxonomy" id="2364126"/>
    <lineage>
        <taxon>Eukaryota</taxon>
        <taxon>Sar</taxon>
        <taxon>Alveolata</taxon>
        <taxon>Dinophyceae</taxon>
        <taxon>Prorocentrales</taxon>
        <taxon>Prorocentraceae</taxon>
        <taxon>Prorocentrum</taxon>
    </lineage>
</organism>
<feature type="region of interest" description="Disordered" evidence="1">
    <location>
        <begin position="404"/>
        <end position="461"/>
    </location>
</feature>
<comment type="caution">
    <text evidence="2">The sequence shown here is derived from an EMBL/GenBank/DDBJ whole genome shotgun (WGS) entry which is preliminary data.</text>
</comment>
<evidence type="ECO:0000313" key="3">
    <source>
        <dbReference type="Proteomes" id="UP001189429"/>
    </source>
</evidence>
<feature type="region of interest" description="Disordered" evidence="1">
    <location>
        <begin position="559"/>
        <end position="605"/>
    </location>
</feature>
<dbReference type="EMBL" id="CAUYUJ010019853">
    <property type="protein sequence ID" value="CAK0894155.1"/>
    <property type="molecule type" value="Genomic_DNA"/>
</dbReference>
<name>A0ABN9X8P5_9DINO</name>
<reference evidence="2" key="1">
    <citation type="submission" date="2023-10" db="EMBL/GenBank/DDBJ databases">
        <authorList>
            <person name="Chen Y."/>
            <person name="Shah S."/>
            <person name="Dougan E. K."/>
            <person name="Thang M."/>
            <person name="Chan C."/>
        </authorList>
    </citation>
    <scope>NUCLEOTIDE SEQUENCE [LARGE SCALE GENOMIC DNA]</scope>
</reference>